<keyword evidence="7" id="KW-0539">Nucleus</keyword>
<reference evidence="11" key="1">
    <citation type="journal article" date="2012" name="MBio">
        <title>Comparative genome analysis of Trichophyton rubrum and related dermatophytes reveals candidate genes involved in infection.</title>
        <authorList>
            <person name="Martinez D.A."/>
            <person name="Oliver B.G."/>
            <person name="Graeser Y."/>
            <person name="Goldberg J.M."/>
            <person name="Li W."/>
            <person name="Martinez-Rossi N.M."/>
            <person name="Monod M."/>
            <person name="Shelest E."/>
            <person name="Barton R.C."/>
            <person name="Birch E."/>
            <person name="Brakhage A.A."/>
            <person name="Chen Z."/>
            <person name="Gurr S.J."/>
            <person name="Heiman D."/>
            <person name="Heitman J."/>
            <person name="Kosti I."/>
            <person name="Rossi A."/>
            <person name="Saif S."/>
            <person name="Samalova M."/>
            <person name="Saunders C.W."/>
            <person name="Shea T."/>
            <person name="Summerbell R.C."/>
            <person name="Xu J."/>
            <person name="Young S."/>
            <person name="Zeng Q."/>
            <person name="Birren B.W."/>
            <person name="Cuomo C.A."/>
            <person name="White T.C."/>
        </authorList>
    </citation>
    <scope>NUCLEOTIDE SEQUENCE [LARGE SCALE GENOMIC DNA]</scope>
    <source>
        <strain evidence="11">ATCC MYA-4605 / CBS 113480</strain>
    </source>
</reference>
<dbReference type="FunFam" id="1.10.340.40:FF:000001">
    <property type="entry name" value="Nuclear polyadenylated RNA-binding protein nab2"/>
    <property type="match status" value="1"/>
</dbReference>
<dbReference type="RefSeq" id="XP_002842816.1">
    <property type="nucleotide sequence ID" value="XM_002842770.1"/>
</dbReference>
<keyword evidence="11" id="KW-1185">Reference proteome</keyword>
<dbReference type="FunFam" id="4.10.1000.30:FF:000002">
    <property type="entry name" value="Nuclear polyadenylated RNA-binding protein Nab2"/>
    <property type="match status" value="1"/>
</dbReference>
<organism evidence="10 11">
    <name type="scientific">Arthroderma otae (strain ATCC MYA-4605 / CBS 113480)</name>
    <name type="common">Microsporum canis</name>
    <dbReference type="NCBI Taxonomy" id="554155"/>
    <lineage>
        <taxon>Eukaryota</taxon>
        <taxon>Fungi</taxon>
        <taxon>Dikarya</taxon>
        <taxon>Ascomycota</taxon>
        <taxon>Pezizomycotina</taxon>
        <taxon>Eurotiomycetes</taxon>
        <taxon>Eurotiomycetidae</taxon>
        <taxon>Onygenales</taxon>
        <taxon>Arthrodermataceae</taxon>
        <taxon>Microsporum</taxon>
    </lineage>
</organism>
<dbReference type="GO" id="GO:0008143">
    <property type="term" value="F:poly(A) binding"/>
    <property type="evidence" value="ECO:0007669"/>
    <property type="project" value="InterPro"/>
</dbReference>
<evidence type="ECO:0000313" key="11">
    <source>
        <dbReference type="Proteomes" id="UP000002035"/>
    </source>
</evidence>
<keyword evidence="4" id="KW-0677">Repeat</keyword>
<dbReference type="STRING" id="554155.C5G125"/>
<dbReference type="InterPro" id="IPR043094">
    <property type="entry name" value="Nab2/ZC3H14_N_sf"/>
</dbReference>
<comment type="subcellular location">
    <subcellularLocation>
        <location evidence="1">Nucleus</location>
    </subcellularLocation>
</comment>
<dbReference type="Pfam" id="PF22683">
    <property type="entry name" value="Nab2-like_zf-CCCH"/>
    <property type="match status" value="1"/>
</dbReference>
<dbReference type="GO" id="GO:0008270">
    <property type="term" value="F:zinc ion binding"/>
    <property type="evidence" value="ECO:0007669"/>
    <property type="project" value="UniProtKB-KW"/>
</dbReference>
<feature type="region of interest" description="Disordered" evidence="8">
    <location>
        <begin position="298"/>
        <end position="337"/>
    </location>
</feature>
<dbReference type="PANTHER" id="PTHR14738">
    <property type="entry name" value="ZINC FINGER CCCH DOMAIN-CONTAINING PROTEIN 14"/>
    <property type="match status" value="1"/>
</dbReference>
<name>C5G125_ARTOC</name>
<dbReference type="InterPro" id="IPR055046">
    <property type="entry name" value="Nab2-like_Znf-CCCH"/>
</dbReference>
<dbReference type="InterPro" id="IPR040366">
    <property type="entry name" value="Nab2/ZC3H14"/>
</dbReference>
<evidence type="ECO:0000256" key="4">
    <source>
        <dbReference type="ARBA" id="ARBA00022737"/>
    </source>
</evidence>
<dbReference type="VEuPathDB" id="FungiDB:MCYG_08647"/>
<dbReference type="Pfam" id="PF14608">
    <property type="entry name" value="zf-CCCH_2"/>
    <property type="match status" value="3"/>
</dbReference>
<dbReference type="Gene3D" id="1.10.340.40">
    <property type="entry name" value="Nuclear abundant poly(A) RNA-bind protein 2, N-terminal domain"/>
    <property type="match status" value="1"/>
</dbReference>
<comment type="similarity">
    <text evidence="2">Belongs to the ZC3H14 family.</text>
</comment>
<dbReference type="AlphaFoldDB" id="C5G125"/>
<dbReference type="GO" id="GO:0043488">
    <property type="term" value="P:regulation of mRNA stability"/>
    <property type="evidence" value="ECO:0007669"/>
    <property type="project" value="InterPro"/>
</dbReference>
<dbReference type="Gene3D" id="4.10.1000.40">
    <property type="match status" value="1"/>
</dbReference>
<dbReference type="HOGENOM" id="CLU_027088_1_0_1"/>
<evidence type="ECO:0000256" key="2">
    <source>
        <dbReference type="ARBA" id="ARBA00008423"/>
    </source>
</evidence>
<proteinExistence type="inferred from homology"/>
<accession>C5G125</accession>
<gene>
    <name evidence="10" type="ORF">MCYG_08647</name>
</gene>
<dbReference type="EMBL" id="DS995709">
    <property type="protein sequence ID" value="EEQ35828.1"/>
    <property type="molecule type" value="Genomic_DNA"/>
</dbReference>
<keyword evidence="3" id="KW-0479">Metal-binding</keyword>
<dbReference type="GO" id="GO:0005737">
    <property type="term" value="C:cytoplasm"/>
    <property type="evidence" value="ECO:0007669"/>
    <property type="project" value="TreeGrafter"/>
</dbReference>
<dbReference type="GO" id="GO:0005634">
    <property type="term" value="C:nucleus"/>
    <property type="evidence" value="ECO:0007669"/>
    <property type="project" value="UniProtKB-SubCell"/>
</dbReference>
<dbReference type="OrthoDB" id="438553at2759"/>
<dbReference type="OMA" id="CPYAHQS"/>
<feature type="compositionally biased region" description="Basic residues" evidence="8">
    <location>
        <begin position="155"/>
        <end position="170"/>
    </location>
</feature>
<dbReference type="PANTHER" id="PTHR14738:SF29">
    <property type="entry name" value="ZINC FINGER CCCH DOMAIN-CONTAINING PROTEIN 14"/>
    <property type="match status" value="1"/>
</dbReference>
<evidence type="ECO:0000256" key="3">
    <source>
        <dbReference type="ARBA" id="ARBA00022723"/>
    </source>
</evidence>
<evidence type="ECO:0000256" key="1">
    <source>
        <dbReference type="ARBA" id="ARBA00004123"/>
    </source>
</evidence>
<evidence type="ECO:0000256" key="6">
    <source>
        <dbReference type="ARBA" id="ARBA00022833"/>
    </source>
</evidence>
<dbReference type="FunFam" id="4.10.1000.40:FF:000002">
    <property type="entry name" value="Nuclear polyadenylated RNA-binding protein Nab2"/>
    <property type="match status" value="1"/>
</dbReference>
<dbReference type="Gene3D" id="4.10.1000.30">
    <property type="match status" value="1"/>
</dbReference>
<dbReference type="Proteomes" id="UP000002035">
    <property type="component" value="Unassembled WGS sequence"/>
</dbReference>
<evidence type="ECO:0000313" key="10">
    <source>
        <dbReference type="EMBL" id="EEQ35828.1"/>
    </source>
</evidence>
<protein>
    <recommendedName>
        <fullName evidence="9">Nab2-like CCCH zinc finger domain-containing protein</fullName>
    </recommendedName>
</protein>
<keyword evidence="5" id="KW-0863">Zinc-finger</keyword>
<feature type="compositionally biased region" description="Polar residues" evidence="8">
    <location>
        <begin position="120"/>
        <end position="132"/>
    </location>
</feature>
<evidence type="ECO:0000256" key="7">
    <source>
        <dbReference type="ARBA" id="ARBA00023242"/>
    </source>
</evidence>
<feature type="domain" description="Nab2-like CCCH zinc finger" evidence="9">
    <location>
        <begin position="444"/>
        <end position="463"/>
    </location>
</feature>
<evidence type="ECO:0000259" key="9">
    <source>
        <dbReference type="Pfam" id="PF22683"/>
    </source>
</evidence>
<dbReference type="GeneID" id="9224030"/>
<sequence>MGVSVALNTPLADALNEVVQPKLVELGWSTGGGDDSALAEYVILMLVNGKTQDQISAELANDLLSLGPEDTEAAEFSKWLFEQVETLDVRLNGASKEAPQEQPPQAIPSFSDEANGGNGNVTPADTSVSQSDMDMDEGSGPGTDALVPTGPRNMRSQKHNGRGRVLHRVRSQQGTERINSHRDGSKGGRGGRAGHRMQTGRHMGNNMPMGMGMGMGMNMGMGMGMNHNQMQNMPQPNMMNITQQQQMQMMSMFEEQARMMSQLIPGFVPPAINPAFQNGPPQQPQGRSLFERAEFHPGRRAHDKQLQPSQEATADVEMDGDGGKPADEKPQREVPGPDSVCRFNLRCTNKDCPYAHQSPAAPEGASVDVSDHCPYGAACKNRKCVARHPSPAQKAVHQSEEICRYFPHCTNPKCAFKHPSMPLCRNGADCSTEDCKFTHIQTPCRFNPCLNRTCPYKHAEGQRGVFSDKVWRADAAKAETPHVSERKFITDEEEELIKPGSTPSNDAGIIT</sequence>
<feature type="region of interest" description="Disordered" evidence="8">
    <location>
        <begin position="94"/>
        <end position="207"/>
    </location>
</feature>
<feature type="compositionally biased region" description="Basic and acidic residues" evidence="8">
    <location>
        <begin position="321"/>
        <end position="332"/>
    </location>
</feature>
<dbReference type="eggNOG" id="KOG3702">
    <property type="taxonomic scope" value="Eukaryota"/>
</dbReference>
<evidence type="ECO:0000256" key="8">
    <source>
        <dbReference type="SAM" id="MobiDB-lite"/>
    </source>
</evidence>
<evidence type="ECO:0000256" key="5">
    <source>
        <dbReference type="ARBA" id="ARBA00022771"/>
    </source>
</evidence>
<keyword evidence="6" id="KW-0862">Zinc</keyword>